<keyword evidence="2" id="KW-1185">Reference proteome</keyword>
<reference evidence="1 2" key="1">
    <citation type="submission" date="2018-10" db="EMBL/GenBank/DDBJ databases">
        <authorList>
            <person name="Chen W.-M."/>
        </authorList>
    </citation>
    <scope>NUCLEOTIDE SEQUENCE [LARGE SCALE GENOMIC DNA]</scope>
    <source>
        <strain evidence="1 2">H-5</strain>
    </source>
</reference>
<evidence type="ECO:0000313" key="1">
    <source>
        <dbReference type="EMBL" id="ROH87079.1"/>
    </source>
</evidence>
<accession>A0A3N0V2S9</accession>
<sequence length="139" mass="15526">MLNLGKYEEGIDCLRKLLHYRASIRYAALIQTNLVRSSLLIADYEIKHGQMSSAIRHLEEISEITCDGIIFSDISKPKNGYIKFSEFEAVVRGTKEAKKALIAINQGKTPEQITAAYRVTEVGGYVSVLHKRGRIINGA</sequence>
<proteinExistence type="predicted"/>
<gene>
    <name evidence="1" type="ORF">ED236_05210</name>
</gene>
<dbReference type="AlphaFoldDB" id="A0A3N0V2S9"/>
<dbReference type="Proteomes" id="UP000275137">
    <property type="component" value="Unassembled WGS sequence"/>
</dbReference>
<organism evidence="1 2">
    <name type="scientific">Pseudomethylobacillus aquaticus</name>
    <dbReference type="NCBI Taxonomy" id="2676064"/>
    <lineage>
        <taxon>Bacteria</taxon>
        <taxon>Pseudomonadati</taxon>
        <taxon>Pseudomonadota</taxon>
        <taxon>Betaproteobacteria</taxon>
        <taxon>Nitrosomonadales</taxon>
        <taxon>Methylophilaceae</taxon>
        <taxon>Pseudomethylobacillus</taxon>
    </lineage>
</organism>
<evidence type="ECO:0000313" key="2">
    <source>
        <dbReference type="Proteomes" id="UP000275137"/>
    </source>
</evidence>
<dbReference type="EMBL" id="RJVP01000002">
    <property type="protein sequence ID" value="ROH87079.1"/>
    <property type="molecule type" value="Genomic_DNA"/>
</dbReference>
<evidence type="ECO:0008006" key="3">
    <source>
        <dbReference type="Google" id="ProtNLM"/>
    </source>
</evidence>
<name>A0A3N0V2S9_9PROT</name>
<protein>
    <recommendedName>
        <fullName evidence="3">Tetratricopeptide repeat protein</fullName>
    </recommendedName>
</protein>
<comment type="caution">
    <text evidence="1">The sequence shown here is derived from an EMBL/GenBank/DDBJ whole genome shotgun (WGS) entry which is preliminary data.</text>
</comment>